<keyword evidence="1" id="KW-0472">Membrane</keyword>
<sequence>MNTTRLLFLLMVIGLVHMGEQLIFGVEELDLFKGPIADYYAALAGIGPDRATVILITIVVTLFTWMSYAMLAGGWQRLIALGLFGLLGANEGHHVIQAILDGGYDSGLITCIPYSATGILMLIEVVRESRALWRPAKPAVNPA</sequence>
<protein>
    <submittedName>
        <fullName evidence="2">HXXEE domain-containing protein</fullName>
    </submittedName>
</protein>
<evidence type="ECO:0000313" key="2">
    <source>
        <dbReference type="EMBL" id="MBT1155564.1"/>
    </source>
</evidence>
<gene>
    <name evidence="2" type="ORF">J1C56_08150</name>
</gene>
<keyword evidence="1" id="KW-0812">Transmembrane</keyword>
<dbReference type="RefSeq" id="WP_214387744.1">
    <property type="nucleotide sequence ID" value="NZ_JAFLWW010000002.1"/>
</dbReference>
<evidence type="ECO:0000313" key="3">
    <source>
        <dbReference type="Proteomes" id="UP001138921"/>
    </source>
</evidence>
<name>A0A9X1A975_9HYPH</name>
<organism evidence="2 3">
    <name type="scientific">Aminobacter anthyllidis</name>
    <dbReference type="NCBI Taxonomy" id="1035067"/>
    <lineage>
        <taxon>Bacteria</taxon>
        <taxon>Pseudomonadati</taxon>
        <taxon>Pseudomonadota</taxon>
        <taxon>Alphaproteobacteria</taxon>
        <taxon>Hyphomicrobiales</taxon>
        <taxon>Phyllobacteriaceae</taxon>
        <taxon>Aminobacter</taxon>
    </lineage>
</organism>
<proteinExistence type="predicted"/>
<dbReference type="Proteomes" id="UP001138921">
    <property type="component" value="Unassembled WGS sequence"/>
</dbReference>
<reference evidence="2" key="2">
    <citation type="submission" date="2021-03" db="EMBL/GenBank/DDBJ databases">
        <authorList>
            <person name="Artuso I."/>
            <person name="Turrini P."/>
            <person name="Pirolo M."/>
            <person name="Lugli G.A."/>
            <person name="Ventura M."/>
            <person name="Visca P."/>
        </authorList>
    </citation>
    <scope>NUCLEOTIDE SEQUENCE</scope>
    <source>
        <strain evidence="2">LMG 26462</strain>
    </source>
</reference>
<keyword evidence="3" id="KW-1185">Reference proteome</keyword>
<reference evidence="2" key="1">
    <citation type="journal article" date="2021" name="Microorganisms">
        <title>Phylogenomic Reconstruction and Metabolic Potential of the Genus Aminobacter.</title>
        <authorList>
            <person name="Artuso I."/>
            <person name="Turrini P."/>
            <person name="Pirolo M."/>
            <person name="Lugli G.A."/>
            <person name="Ventura M."/>
            <person name="Visca P."/>
        </authorList>
    </citation>
    <scope>NUCLEOTIDE SEQUENCE</scope>
    <source>
        <strain evidence="2">LMG 26462</strain>
    </source>
</reference>
<feature type="transmembrane region" description="Helical" evidence="1">
    <location>
        <begin position="51"/>
        <end position="71"/>
    </location>
</feature>
<comment type="caution">
    <text evidence="2">The sequence shown here is derived from an EMBL/GenBank/DDBJ whole genome shotgun (WGS) entry which is preliminary data.</text>
</comment>
<accession>A0A9X1A975</accession>
<keyword evidence="1" id="KW-1133">Transmembrane helix</keyword>
<dbReference type="EMBL" id="JAFLWW010000002">
    <property type="protein sequence ID" value="MBT1155564.1"/>
    <property type="molecule type" value="Genomic_DNA"/>
</dbReference>
<evidence type="ECO:0000256" key="1">
    <source>
        <dbReference type="SAM" id="Phobius"/>
    </source>
</evidence>
<dbReference type="AlphaFoldDB" id="A0A9X1A975"/>